<dbReference type="KEGG" id="rdn:HMPREF0733_10686"/>
<sequence>MSNTVHSSEDLSVILKVESPETRVFNNIRRITGFVKVRGLIDLITVLNLDANPRSAKKSQVTTEIIETIRETPELYPFKSKGILIGASEYDDFNRNRFHLLFHNLKLEGILDGGHNTLAIALYLLEEAILLSSNPEKIEKNQKELRKVKTWDQMKKFWKKMERSINLLKNSESESHDALVPVEILVPGAKTEESIHDFLSSILLICAARNNNVQLKAETLANQDGIFDDLKNTLEQQVPDVYKNISWKTNQPGDIDLRFLISLVWITLGVALEELNKSDVIKNIKPLPGTTAYSSKSEAVRRYKDLISSNGISHKETGGDTNTWVVDNPQVKSALKMVPKVLEVYDYVYENFQDSYNMNDGKFGRIEVVKNESKQRRNFKTPFGRKDIEGPEKMVPPAGYMMPVIYGLRNLVKVNEEQGTLEWAFDPMEFYGEPSNLAKIIGSIMSNMRDVGFDPQRIGKGDSPYIQIANTVKTMRLEREQKQSGREAEEKIARLKKLLEESGVDVDLS</sequence>
<dbReference type="AlphaFoldDB" id="E3H1T1"/>
<reference evidence="2" key="1">
    <citation type="submission" date="2010-10" db="EMBL/GenBank/DDBJ databases">
        <title>The complete genome of Rothia dentocariosa ATCC 17931.</title>
        <authorList>
            <person name="Muzny D."/>
            <person name="Qin X."/>
            <person name="Buhay C."/>
            <person name="Dugan-Rocha S."/>
            <person name="Ding Y."/>
            <person name="Chen G."/>
            <person name="Hawes A."/>
            <person name="Holder M."/>
            <person name="Jhangiani S."/>
            <person name="Johnson A."/>
            <person name="Khan Z."/>
            <person name="Li Z."/>
            <person name="Liu W."/>
            <person name="Liu X."/>
            <person name="Perez L."/>
            <person name="Shen H."/>
            <person name="Wang Q."/>
            <person name="Watt J."/>
            <person name="Xi L."/>
            <person name="Xin Y."/>
            <person name="Zhou J."/>
            <person name="Deng J."/>
            <person name="Jiang H."/>
            <person name="Liu Y."/>
            <person name="Qu J."/>
            <person name="Song X.-Z."/>
            <person name="Zhang L."/>
            <person name="Villasana D."/>
            <person name="Johnson A."/>
            <person name="Liu J."/>
            <person name="Liyanage D."/>
            <person name="Lorensuhewa L."/>
            <person name="Robinson T."/>
            <person name="Song A."/>
            <person name="Song B.-B."/>
            <person name="Dinh H."/>
            <person name="Thornton R."/>
            <person name="Coyle M."/>
            <person name="Francisco L."/>
            <person name="Jackson L."/>
            <person name="Javaid M."/>
            <person name="Korchina V."/>
            <person name="Kovar C."/>
            <person name="Mata R."/>
            <person name="Mathew T."/>
            <person name="Ngo R."/>
            <person name="Nguyen L."/>
            <person name="Nguyen N."/>
            <person name="Okwuonu G."/>
            <person name="Ongeri F."/>
            <person name="Pham C."/>
            <person name="Simmons D."/>
            <person name="Wilczek-Boney K."/>
            <person name="Hale W."/>
            <person name="Jakkamsetti A."/>
            <person name="Pham P."/>
            <person name="Ruth R."/>
            <person name="San Lucas F."/>
            <person name="Warren J."/>
            <person name="Zhang J."/>
            <person name="Zhao Z."/>
            <person name="Zhou C."/>
            <person name="Zhu D."/>
            <person name="Lee S."/>
            <person name="Bess C."/>
            <person name="Blankenburg K."/>
            <person name="Forbes L."/>
            <person name="Fu Q."/>
            <person name="Gubbala S."/>
            <person name="Hirani K."/>
            <person name="Jayaseelan J.C."/>
            <person name="Lara F."/>
            <person name="Munidasa M."/>
            <person name="Palculict T."/>
            <person name="Patil S."/>
            <person name="Pu L.-L."/>
            <person name="Saada N."/>
            <person name="Tang L."/>
            <person name="Weissenberger G."/>
            <person name="Zhu Y."/>
            <person name="Hemphill L."/>
            <person name="Shang Y."/>
            <person name="Youmans B."/>
            <person name="Ayvaz T."/>
            <person name="Ross M."/>
            <person name="Santibanez J."/>
            <person name="Aqrawi P."/>
            <person name="Gross S."/>
            <person name="Joshi V."/>
            <person name="Fowler G."/>
            <person name="Nazareth L."/>
            <person name="Reid J."/>
            <person name="Worley K."/>
            <person name="Petrosino J."/>
            <person name="Highlander S."/>
            <person name="Gibbs R."/>
        </authorList>
    </citation>
    <scope>NUCLEOTIDE SEQUENCE [LARGE SCALE GENOMIC DNA]</scope>
    <source>
        <strain evidence="2">ATCC 17931 / CDC X599 / XDIA</strain>
    </source>
</reference>
<dbReference type="eggNOG" id="ENOG502Z8B6">
    <property type="taxonomic scope" value="Bacteria"/>
</dbReference>
<evidence type="ECO:0008006" key="3">
    <source>
        <dbReference type="Google" id="ProtNLM"/>
    </source>
</evidence>
<evidence type="ECO:0000313" key="1">
    <source>
        <dbReference type="EMBL" id="ADP40144.1"/>
    </source>
</evidence>
<organism evidence="1 2">
    <name type="scientific">Rothia dentocariosa (strain ATCC 17931 / CDC X599 / XDIA)</name>
    <dbReference type="NCBI Taxonomy" id="762948"/>
    <lineage>
        <taxon>Bacteria</taxon>
        <taxon>Bacillati</taxon>
        <taxon>Actinomycetota</taxon>
        <taxon>Actinomycetes</taxon>
        <taxon>Micrococcales</taxon>
        <taxon>Micrococcaceae</taxon>
        <taxon>Rothia</taxon>
    </lineage>
</organism>
<dbReference type="EMBL" id="CP002280">
    <property type="protein sequence ID" value="ADP40144.1"/>
    <property type="molecule type" value="Genomic_DNA"/>
</dbReference>
<proteinExistence type="predicted"/>
<protein>
    <recommendedName>
        <fullName evidence="3">AIPR protein</fullName>
    </recommendedName>
</protein>
<dbReference type="GeneID" id="29744201"/>
<name>E3H1T1_ROTDC</name>
<gene>
    <name evidence="1" type="ordered locus">HMPREF0733_10686</name>
</gene>
<dbReference type="HOGENOM" id="CLU_635627_0_0_11"/>
<dbReference type="Proteomes" id="UP000000387">
    <property type="component" value="Chromosome"/>
</dbReference>
<evidence type="ECO:0000313" key="2">
    <source>
        <dbReference type="Proteomes" id="UP000000387"/>
    </source>
</evidence>
<dbReference type="RefSeq" id="WP_013397957.1">
    <property type="nucleotide sequence ID" value="NC_014643.1"/>
</dbReference>
<accession>E3H1T1</accession>